<evidence type="ECO:0000313" key="1">
    <source>
        <dbReference type="EMBL" id="SOD96381.1"/>
    </source>
</evidence>
<dbReference type="Proteomes" id="UP000219621">
    <property type="component" value="Unassembled WGS sequence"/>
</dbReference>
<gene>
    <name evidence="1" type="ORF">SAMN05421508_105296</name>
</gene>
<proteinExistence type="predicted"/>
<keyword evidence="2" id="KW-1185">Reference proteome</keyword>
<reference evidence="1 2" key="1">
    <citation type="submission" date="2017-09" db="EMBL/GenBank/DDBJ databases">
        <authorList>
            <person name="Ehlers B."/>
            <person name="Leendertz F.H."/>
        </authorList>
    </citation>
    <scope>NUCLEOTIDE SEQUENCE [LARGE SCALE GENOMIC DNA]</scope>
    <source>
        <strain evidence="1 2">USBA 140</strain>
    </source>
</reference>
<organism evidence="1 2">
    <name type="scientific">Caenispirillum bisanense</name>
    <dbReference type="NCBI Taxonomy" id="414052"/>
    <lineage>
        <taxon>Bacteria</taxon>
        <taxon>Pseudomonadati</taxon>
        <taxon>Pseudomonadota</taxon>
        <taxon>Alphaproteobacteria</taxon>
        <taxon>Rhodospirillales</taxon>
        <taxon>Novispirillaceae</taxon>
        <taxon>Caenispirillum</taxon>
    </lineage>
</organism>
<dbReference type="EMBL" id="OCNJ01000005">
    <property type="protein sequence ID" value="SOD96381.1"/>
    <property type="molecule type" value="Genomic_DNA"/>
</dbReference>
<protein>
    <submittedName>
        <fullName evidence="1">Uncharacterized protein</fullName>
    </submittedName>
</protein>
<accession>A0A286GLG5</accession>
<evidence type="ECO:0000313" key="2">
    <source>
        <dbReference type="Proteomes" id="UP000219621"/>
    </source>
</evidence>
<name>A0A286GLG5_9PROT</name>
<sequence length="296" mass="32949">MGRRKIGVRLMAKIDYPVVLTKKDWDKKKPLIAKTKSTGIGDLLKNLEKYHGTIAWGEFDFTKHGALASIDGARDIAKKSYGSVKNIARACKDVASLANSWAAKFSKDKLIPKSAAQACKAIADAADDYGKQALAFEQLAEAEYATERKKIENTVRSALKPILSKGVQKVDLFLSDIATFKSSPTKQNLLKLATGDGGARGYCTQCKNWDQILKDFPEIRDPVFKGKAMDTYFPPVREYGANHAPNKWEEMLQDQMQKRGQTEDEALQMHANFLAKQVPEIKKFKGHLLDVLKVIG</sequence>
<dbReference type="AlphaFoldDB" id="A0A286GLG5"/>